<evidence type="ECO:0000256" key="4">
    <source>
        <dbReference type="ARBA" id="ARBA00023125"/>
    </source>
</evidence>
<dbReference type="SMART" id="SM00382">
    <property type="entry name" value="AAA"/>
    <property type="match status" value="1"/>
</dbReference>
<dbReference type="OrthoDB" id="9767722at2"/>
<dbReference type="SMART" id="SM00065">
    <property type="entry name" value="GAF"/>
    <property type="match status" value="1"/>
</dbReference>
<dbReference type="InterPro" id="IPR002197">
    <property type="entry name" value="HTH_Fis"/>
</dbReference>
<dbReference type="Gene3D" id="3.40.50.300">
    <property type="entry name" value="P-loop containing nucleotide triphosphate hydrolases"/>
    <property type="match status" value="1"/>
</dbReference>
<evidence type="ECO:0000256" key="2">
    <source>
        <dbReference type="ARBA" id="ARBA00022840"/>
    </source>
</evidence>
<dbReference type="Pfam" id="PF02954">
    <property type="entry name" value="HTH_8"/>
    <property type="match status" value="1"/>
</dbReference>
<keyword evidence="3" id="KW-0805">Transcription regulation</keyword>
<dbReference type="GO" id="GO:0006355">
    <property type="term" value="P:regulation of DNA-templated transcription"/>
    <property type="evidence" value="ECO:0007669"/>
    <property type="project" value="InterPro"/>
</dbReference>
<gene>
    <name evidence="7" type="ORF">E2605_09315</name>
</gene>
<dbReference type="PROSITE" id="PS50045">
    <property type="entry name" value="SIGMA54_INTERACT_4"/>
    <property type="match status" value="1"/>
</dbReference>
<dbReference type="InterPro" id="IPR002078">
    <property type="entry name" value="Sigma_54_int"/>
</dbReference>
<proteinExistence type="predicted"/>
<dbReference type="InterPro" id="IPR025943">
    <property type="entry name" value="Sigma_54_int_dom_ATP-bd_2"/>
</dbReference>
<dbReference type="InterPro" id="IPR027417">
    <property type="entry name" value="P-loop_NTPase"/>
</dbReference>
<dbReference type="Pfam" id="PF25601">
    <property type="entry name" value="AAA_lid_14"/>
    <property type="match status" value="1"/>
</dbReference>
<dbReference type="FunFam" id="3.40.50.300:FF:000006">
    <property type="entry name" value="DNA-binding transcriptional regulator NtrC"/>
    <property type="match status" value="1"/>
</dbReference>
<organism evidence="7 8">
    <name type="scientific">Dysgonomonas capnocytophagoides</name>
    <dbReference type="NCBI Taxonomy" id="45254"/>
    <lineage>
        <taxon>Bacteria</taxon>
        <taxon>Pseudomonadati</taxon>
        <taxon>Bacteroidota</taxon>
        <taxon>Bacteroidia</taxon>
        <taxon>Bacteroidales</taxon>
        <taxon>Dysgonomonadaceae</taxon>
        <taxon>Dysgonomonas</taxon>
    </lineage>
</organism>
<comment type="caution">
    <text evidence="7">The sequence shown here is derived from an EMBL/GenBank/DDBJ whole genome shotgun (WGS) entry which is preliminary data.</text>
</comment>
<dbReference type="PANTHER" id="PTHR32071:SF57">
    <property type="entry name" value="C4-DICARBOXYLATE TRANSPORT TRANSCRIPTIONAL REGULATORY PROTEIN DCTD"/>
    <property type="match status" value="1"/>
</dbReference>
<protein>
    <submittedName>
        <fullName evidence="7">GAF domain-containing protein</fullName>
    </submittedName>
</protein>
<dbReference type="AlphaFoldDB" id="A0A4Y8L258"/>
<dbReference type="Pfam" id="PF00158">
    <property type="entry name" value="Sigma54_activat"/>
    <property type="match status" value="1"/>
</dbReference>
<dbReference type="SUPFAM" id="SSF46689">
    <property type="entry name" value="Homeodomain-like"/>
    <property type="match status" value="1"/>
</dbReference>
<sequence length="520" mass="58614">MYCDKMKRSCYAETDLTFLVNISNAIGHSQDIYKDLELVLNDLCDFLDAQYSMITIVDRNYDKIMISAAHGLTKEEKSRGVYKIGEGIIGEVVQTETPVVIKDISKNSKFLNKTGIKRNNNQMMAFLCVPIILKNEITGTLSIHKAHQGIVDFSAEIKFLNIVGMLIGKNVSIRRKHIEELEELRKENIKLRKENYVKPDNIVGNSSLMNDLYNLINRVAPTNSTVMIRGESGVGKELIAEAIHNASERASKPFIKVNCSALPENLIESELFGHEKGSFTGANASHMGRFEMANGGTIFLDEIGDVPLSIQVKLLRVIQQRQIERVGGTKTININVRIITATNRNLEEMIKQDTFREDFYYRINVFPIYVPSLRERRADIPILTDHFIAKLNKINKTNVKRITGGALDMLMMYSWPGNIRELENVIERAMILTMDGVIHSYNLPPTLQTGVSSDTVDKGTLNSILERVEKQLIIDTLIAARGSIVKASSQLGVTERIMGLRINKYNIQIQDYKNLTDEAS</sequence>
<name>A0A4Y8L258_9BACT</name>
<dbReference type="InterPro" id="IPR003593">
    <property type="entry name" value="AAA+_ATPase"/>
</dbReference>
<dbReference type="PROSITE" id="PS00688">
    <property type="entry name" value="SIGMA54_INTERACT_3"/>
    <property type="match status" value="1"/>
</dbReference>
<dbReference type="InterPro" id="IPR003018">
    <property type="entry name" value="GAF"/>
</dbReference>
<keyword evidence="5" id="KW-0804">Transcription</keyword>
<dbReference type="PANTHER" id="PTHR32071">
    <property type="entry name" value="TRANSCRIPTIONAL REGULATORY PROTEIN"/>
    <property type="match status" value="1"/>
</dbReference>
<dbReference type="RefSeq" id="WP_134436243.1">
    <property type="nucleotide sequence ID" value="NZ_AP028867.1"/>
</dbReference>
<dbReference type="STRING" id="1121485.GCA_000426485_02241"/>
<dbReference type="Proteomes" id="UP000297861">
    <property type="component" value="Unassembled WGS sequence"/>
</dbReference>
<keyword evidence="4" id="KW-0238">DNA-binding</keyword>
<dbReference type="PROSITE" id="PS00676">
    <property type="entry name" value="SIGMA54_INTERACT_2"/>
    <property type="match status" value="1"/>
</dbReference>
<dbReference type="Gene3D" id="1.10.8.60">
    <property type="match status" value="1"/>
</dbReference>
<dbReference type="InterPro" id="IPR025662">
    <property type="entry name" value="Sigma_54_int_dom_ATP-bd_1"/>
</dbReference>
<dbReference type="SUPFAM" id="SSF52540">
    <property type="entry name" value="P-loop containing nucleoside triphosphate hydrolases"/>
    <property type="match status" value="1"/>
</dbReference>
<accession>A0A4Y8L258</accession>
<dbReference type="EMBL" id="SOML01000005">
    <property type="protein sequence ID" value="TFD96361.1"/>
    <property type="molecule type" value="Genomic_DNA"/>
</dbReference>
<keyword evidence="1" id="KW-0547">Nucleotide-binding</keyword>
<evidence type="ECO:0000259" key="6">
    <source>
        <dbReference type="PROSITE" id="PS50045"/>
    </source>
</evidence>
<dbReference type="InterPro" id="IPR029016">
    <property type="entry name" value="GAF-like_dom_sf"/>
</dbReference>
<dbReference type="InterPro" id="IPR009057">
    <property type="entry name" value="Homeodomain-like_sf"/>
</dbReference>
<dbReference type="Gene3D" id="1.10.10.60">
    <property type="entry name" value="Homeodomain-like"/>
    <property type="match status" value="1"/>
</dbReference>
<dbReference type="Gene3D" id="3.30.450.40">
    <property type="match status" value="1"/>
</dbReference>
<dbReference type="GO" id="GO:0043565">
    <property type="term" value="F:sequence-specific DNA binding"/>
    <property type="evidence" value="ECO:0007669"/>
    <property type="project" value="InterPro"/>
</dbReference>
<dbReference type="InterPro" id="IPR058031">
    <property type="entry name" value="AAA_lid_NorR"/>
</dbReference>
<keyword evidence="8" id="KW-1185">Reference proteome</keyword>
<dbReference type="GO" id="GO:0005524">
    <property type="term" value="F:ATP binding"/>
    <property type="evidence" value="ECO:0007669"/>
    <property type="project" value="UniProtKB-KW"/>
</dbReference>
<keyword evidence="2" id="KW-0067">ATP-binding</keyword>
<dbReference type="PROSITE" id="PS00675">
    <property type="entry name" value="SIGMA54_INTERACT_1"/>
    <property type="match status" value="1"/>
</dbReference>
<dbReference type="InterPro" id="IPR025944">
    <property type="entry name" value="Sigma_54_int_dom_CS"/>
</dbReference>
<reference evidence="7 8" key="1">
    <citation type="submission" date="2019-03" db="EMBL/GenBank/DDBJ databases">
        <title>San Antonio Military Medical Center submission to MRSN (WRAIR), pending publication.</title>
        <authorList>
            <person name="Blyth D.M."/>
            <person name="Mccarthy S.L."/>
            <person name="Schall S.E."/>
            <person name="Stam J.A."/>
            <person name="Ong A.C."/>
            <person name="Mcgann P.T."/>
        </authorList>
    </citation>
    <scope>NUCLEOTIDE SEQUENCE [LARGE SCALE GENOMIC DNA]</scope>
    <source>
        <strain evidence="7 8">MRSN571793</strain>
    </source>
</reference>
<evidence type="ECO:0000313" key="8">
    <source>
        <dbReference type="Proteomes" id="UP000297861"/>
    </source>
</evidence>
<dbReference type="SUPFAM" id="SSF55781">
    <property type="entry name" value="GAF domain-like"/>
    <property type="match status" value="1"/>
</dbReference>
<dbReference type="CDD" id="cd00009">
    <property type="entry name" value="AAA"/>
    <property type="match status" value="1"/>
</dbReference>
<evidence type="ECO:0000256" key="3">
    <source>
        <dbReference type="ARBA" id="ARBA00023015"/>
    </source>
</evidence>
<evidence type="ECO:0000256" key="1">
    <source>
        <dbReference type="ARBA" id="ARBA00022741"/>
    </source>
</evidence>
<dbReference type="Pfam" id="PF01590">
    <property type="entry name" value="GAF"/>
    <property type="match status" value="1"/>
</dbReference>
<evidence type="ECO:0000313" key="7">
    <source>
        <dbReference type="EMBL" id="TFD96361.1"/>
    </source>
</evidence>
<evidence type="ECO:0000256" key="5">
    <source>
        <dbReference type="ARBA" id="ARBA00023163"/>
    </source>
</evidence>
<feature type="domain" description="Sigma-54 factor interaction" evidence="6">
    <location>
        <begin position="202"/>
        <end position="431"/>
    </location>
</feature>